<comment type="similarity">
    <text evidence="1">Belongs to the SlyX family.</text>
</comment>
<dbReference type="EMBL" id="RSFE01000010">
    <property type="protein sequence ID" value="RWU08849.1"/>
    <property type="molecule type" value="Genomic_DNA"/>
</dbReference>
<dbReference type="OrthoDB" id="5771733at2"/>
<organism evidence="4 5">
    <name type="scientific">Pseudidiomarina gelatinasegens</name>
    <dbReference type="NCBI Taxonomy" id="2487740"/>
    <lineage>
        <taxon>Bacteria</taxon>
        <taxon>Pseudomonadati</taxon>
        <taxon>Pseudomonadota</taxon>
        <taxon>Gammaproteobacteria</taxon>
        <taxon>Alteromonadales</taxon>
        <taxon>Idiomarinaceae</taxon>
        <taxon>Pseudidiomarina</taxon>
    </lineage>
</organism>
<name>A0A443YXX2_9GAMM</name>
<gene>
    <name evidence="1" type="primary">slyX</name>
    <name evidence="4" type="ORF">EGC76_10905</name>
</gene>
<evidence type="ECO:0000256" key="1">
    <source>
        <dbReference type="HAMAP-Rule" id="MF_00715"/>
    </source>
</evidence>
<evidence type="ECO:0000313" key="5">
    <source>
        <dbReference type="Proteomes" id="UP000288789"/>
    </source>
</evidence>
<dbReference type="Gene3D" id="1.20.5.300">
    <property type="match status" value="1"/>
</dbReference>
<evidence type="ECO:0000256" key="2">
    <source>
        <dbReference type="SAM" id="Coils"/>
    </source>
</evidence>
<keyword evidence="2" id="KW-0175">Coiled coil</keyword>
<dbReference type="HAMAP" id="MF_00715">
    <property type="entry name" value="SlyX"/>
    <property type="match status" value="1"/>
</dbReference>
<feature type="region of interest" description="Disordered" evidence="3">
    <location>
        <begin position="57"/>
        <end position="79"/>
    </location>
</feature>
<feature type="coiled-coil region" evidence="2">
    <location>
        <begin position="8"/>
        <end position="35"/>
    </location>
</feature>
<accession>A0A443YXX2</accession>
<evidence type="ECO:0000256" key="3">
    <source>
        <dbReference type="SAM" id="MobiDB-lite"/>
    </source>
</evidence>
<protein>
    <recommendedName>
        <fullName evidence="1">Protein SlyX homolog</fullName>
    </recommendedName>
</protein>
<dbReference type="InterPro" id="IPR007236">
    <property type="entry name" value="SlyX"/>
</dbReference>
<dbReference type="Pfam" id="PF04102">
    <property type="entry name" value="SlyX"/>
    <property type="match status" value="1"/>
</dbReference>
<comment type="caution">
    <text evidence="4">The sequence shown here is derived from an EMBL/GenBank/DDBJ whole genome shotgun (WGS) entry which is preliminary data.</text>
</comment>
<evidence type="ECO:0000313" key="4">
    <source>
        <dbReference type="EMBL" id="RWU08849.1"/>
    </source>
</evidence>
<dbReference type="PANTHER" id="PTHR36508:SF1">
    <property type="entry name" value="PROTEIN SLYX"/>
    <property type="match status" value="1"/>
</dbReference>
<reference evidence="4 5" key="1">
    <citation type="submission" date="2018-12" db="EMBL/GenBank/DDBJ databases">
        <authorList>
            <person name="Li A."/>
            <person name="Zhang M."/>
            <person name="Zhu H."/>
        </authorList>
    </citation>
    <scope>NUCLEOTIDE SEQUENCE [LARGE SCALE GENOMIC DNA]</scope>
    <source>
        <strain evidence="4 5">R04H25</strain>
    </source>
</reference>
<proteinExistence type="inferred from homology"/>
<feature type="compositionally biased region" description="Polar residues" evidence="3">
    <location>
        <begin position="58"/>
        <end position="72"/>
    </location>
</feature>
<dbReference type="PANTHER" id="PTHR36508">
    <property type="entry name" value="PROTEIN SLYX"/>
    <property type="match status" value="1"/>
</dbReference>
<keyword evidence="5" id="KW-1185">Reference proteome</keyword>
<dbReference type="Proteomes" id="UP000288789">
    <property type="component" value="Unassembled WGS sequence"/>
</dbReference>
<dbReference type="AlphaFoldDB" id="A0A443YXX2"/>
<sequence length="79" mass="8970">MPMAAQHDDELSRRIADLESQLAFQEDTIETLNQLVTQQAGELQLLHHQMRLLGEKFQQISDPEGSSSNDPSQEVPPHY</sequence>